<proteinExistence type="inferred from homology"/>
<comment type="catalytic activity">
    <reaction evidence="6">
        <text>Exonucleolytic cleavage in either 5'- to 3'- or 3'- to 5'-direction to yield nucleoside 5'-phosphates.</text>
        <dbReference type="EC" id="3.1.11.6"/>
    </reaction>
</comment>
<evidence type="ECO:0000313" key="7">
    <source>
        <dbReference type="EMBL" id="GAA5529833.1"/>
    </source>
</evidence>
<keyword evidence="2 6" id="KW-0963">Cytoplasm</keyword>
<evidence type="ECO:0000256" key="3">
    <source>
        <dbReference type="ARBA" id="ARBA00022722"/>
    </source>
</evidence>
<dbReference type="Gene3D" id="1.10.287.1040">
    <property type="entry name" value="Exonuclease VII, small subunit"/>
    <property type="match status" value="1"/>
</dbReference>
<comment type="caution">
    <text evidence="7">The sequence shown here is derived from an EMBL/GenBank/DDBJ whole genome shotgun (WGS) entry which is preliminary data.</text>
</comment>
<keyword evidence="3 6" id="KW-0540">Nuclease</keyword>
<evidence type="ECO:0000313" key="8">
    <source>
        <dbReference type="Proteomes" id="UP001428290"/>
    </source>
</evidence>
<dbReference type="RefSeq" id="WP_345723426.1">
    <property type="nucleotide sequence ID" value="NZ_BAABRU010000013.1"/>
</dbReference>
<keyword evidence="4 6" id="KW-0378">Hydrolase</keyword>
<evidence type="ECO:0000256" key="6">
    <source>
        <dbReference type="HAMAP-Rule" id="MF_00337"/>
    </source>
</evidence>
<dbReference type="PIRSF" id="PIRSF006488">
    <property type="entry name" value="Exonuc_VII_S"/>
    <property type="match status" value="1"/>
</dbReference>
<keyword evidence="5 6" id="KW-0269">Exonuclease</keyword>
<dbReference type="SUPFAM" id="SSF116842">
    <property type="entry name" value="XseB-like"/>
    <property type="match status" value="1"/>
</dbReference>
<dbReference type="InterPro" id="IPR037004">
    <property type="entry name" value="Exonuc_VII_ssu_sf"/>
</dbReference>
<dbReference type="EMBL" id="BAABRU010000013">
    <property type="protein sequence ID" value="GAA5529833.1"/>
    <property type="molecule type" value="Genomic_DNA"/>
</dbReference>
<dbReference type="EC" id="3.1.11.6" evidence="6"/>
<evidence type="ECO:0000256" key="2">
    <source>
        <dbReference type="ARBA" id="ARBA00022490"/>
    </source>
</evidence>
<comment type="subunit">
    <text evidence="6">Heterooligomer composed of large and small subunits.</text>
</comment>
<dbReference type="Proteomes" id="UP001428290">
    <property type="component" value="Unassembled WGS sequence"/>
</dbReference>
<comment type="function">
    <text evidence="6">Bidirectionally degrades single-stranded DNA into large acid-insoluble oligonucleotides, which are then degraded further into small acid-soluble oligonucleotides.</text>
</comment>
<organism evidence="7 8">
    <name type="scientific">Herpetosiphon gulosus</name>
    <dbReference type="NCBI Taxonomy" id="1973496"/>
    <lineage>
        <taxon>Bacteria</taxon>
        <taxon>Bacillati</taxon>
        <taxon>Chloroflexota</taxon>
        <taxon>Chloroflexia</taxon>
        <taxon>Herpetosiphonales</taxon>
        <taxon>Herpetosiphonaceae</taxon>
        <taxon>Herpetosiphon</taxon>
    </lineage>
</organism>
<evidence type="ECO:0000256" key="4">
    <source>
        <dbReference type="ARBA" id="ARBA00022801"/>
    </source>
</evidence>
<dbReference type="Pfam" id="PF02609">
    <property type="entry name" value="Exonuc_VII_S"/>
    <property type="match status" value="1"/>
</dbReference>
<sequence>MSNDQSYEAVFHELEQTVNALEAGDLPLEQALSHYEHGMVLAAQCNQLLQNAELRVQQIINGQLVSTE</sequence>
<dbReference type="InterPro" id="IPR003761">
    <property type="entry name" value="Exonuc_VII_S"/>
</dbReference>
<comment type="similarity">
    <text evidence="1 6">Belongs to the XseB family.</text>
</comment>
<protein>
    <recommendedName>
        <fullName evidence="6">Exodeoxyribonuclease 7 small subunit</fullName>
        <ecNumber evidence="6">3.1.11.6</ecNumber>
    </recommendedName>
    <alternativeName>
        <fullName evidence="6">Exodeoxyribonuclease VII small subunit</fullName>
        <shortName evidence="6">Exonuclease VII small subunit</shortName>
    </alternativeName>
</protein>
<dbReference type="PANTHER" id="PTHR34137:SF1">
    <property type="entry name" value="EXODEOXYRIBONUCLEASE 7 SMALL SUBUNIT"/>
    <property type="match status" value="1"/>
</dbReference>
<gene>
    <name evidence="6 7" type="primary">xseB</name>
    <name evidence="7" type="ORF">Hgul01_03647</name>
</gene>
<dbReference type="PANTHER" id="PTHR34137">
    <property type="entry name" value="EXODEOXYRIBONUCLEASE 7 SMALL SUBUNIT"/>
    <property type="match status" value="1"/>
</dbReference>
<dbReference type="NCBIfam" id="TIGR01280">
    <property type="entry name" value="xseB"/>
    <property type="match status" value="1"/>
</dbReference>
<keyword evidence="8" id="KW-1185">Reference proteome</keyword>
<comment type="subcellular location">
    <subcellularLocation>
        <location evidence="6">Cytoplasm</location>
    </subcellularLocation>
</comment>
<evidence type="ECO:0000256" key="1">
    <source>
        <dbReference type="ARBA" id="ARBA00009998"/>
    </source>
</evidence>
<accession>A0ABP9X347</accession>
<dbReference type="HAMAP" id="MF_00337">
    <property type="entry name" value="Exonuc_7_S"/>
    <property type="match status" value="1"/>
</dbReference>
<evidence type="ECO:0000256" key="5">
    <source>
        <dbReference type="ARBA" id="ARBA00022839"/>
    </source>
</evidence>
<reference evidence="7 8" key="1">
    <citation type="submission" date="2024-02" db="EMBL/GenBank/DDBJ databases">
        <title>Herpetosiphon gulosus NBRC 112829.</title>
        <authorList>
            <person name="Ichikawa N."/>
            <person name="Katano-Makiyama Y."/>
            <person name="Hidaka K."/>
        </authorList>
    </citation>
    <scope>NUCLEOTIDE SEQUENCE [LARGE SCALE GENOMIC DNA]</scope>
    <source>
        <strain evidence="7 8">NBRC 112829</strain>
    </source>
</reference>
<name>A0ABP9X347_9CHLR</name>